<comment type="similarity">
    <text evidence="2">Belongs to the TAF9 family.</text>
</comment>
<dbReference type="SUPFAM" id="SSF47113">
    <property type="entry name" value="Histone-fold"/>
    <property type="match status" value="1"/>
</dbReference>
<keyword evidence="4" id="KW-0804">Transcription</keyword>
<dbReference type="InterPro" id="IPR051431">
    <property type="entry name" value="TFIID_subunit_9"/>
</dbReference>
<evidence type="ECO:0000256" key="4">
    <source>
        <dbReference type="ARBA" id="ARBA00023163"/>
    </source>
</evidence>
<evidence type="ECO:0000256" key="5">
    <source>
        <dbReference type="ARBA" id="ARBA00023242"/>
    </source>
</evidence>
<name>A0ABQ7I1U7_9MICR</name>
<dbReference type="InterPro" id="IPR009072">
    <property type="entry name" value="Histone-fold"/>
</dbReference>
<reference evidence="6 7" key="1">
    <citation type="submission" date="2019-01" db="EMBL/GenBank/DDBJ databases">
        <title>Genomes sequencing and comparative genomics of infectious freshwater microsporidia, Cucumispora dikerogammari and Thelohania contejeani.</title>
        <authorList>
            <person name="Cormier A."/>
            <person name="Giraud I."/>
            <person name="Wattier R."/>
            <person name="Teixeira M."/>
            <person name="Grandjean F."/>
            <person name="Rigaud T."/>
            <person name="Cordaux R."/>
        </authorList>
    </citation>
    <scope>NUCLEOTIDE SEQUENCE [LARGE SCALE GENOMIC DNA]</scope>
    <source>
        <strain evidence="6">T1</strain>
        <tissue evidence="6">Spores</tissue>
    </source>
</reference>
<dbReference type="Pfam" id="PF02291">
    <property type="entry name" value="TFIID-31kDa"/>
    <property type="match status" value="1"/>
</dbReference>
<gene>
    <name evidence="6" type="primary">TAF9</name>
    <name evidence="6" type="ORF">TCON_0416</name>
</gene>
<comment type="subcellular location">
    <subcellularLocation>
        <location evidence="1">Nucleus</location>
    </subcellularLocation>
</comment>
<comment type="caution">
    <text evidence="6">The sequence shown here is derived from an EMBL/GenBank/DDBJ whole genome shotgun (WGS) entry which is preliminary data.</text>
</comment>
<proteinExistence type="inferred from homology"/>
<evidence type="ECO:0000313" key="6">
    <source>
        <dbReference type="EMBL" id="KAF7684397.1"/>
    </source>
</evidence>
<evidence type="ECO:0000256" key="2">
    <source>
        <dbReference type="ARBA" id="ARBA00007646"/>
    </source>
</evidence>
<organism evidence="6 7">
    <name type="scientific">Astathelohania contejeani</name>
    <dbReference type="NCBI Taxonomy" id="164912"/>
    <lineage>
        <taxon>Eukaryota</taxon>
        <taxon>Fungi</taxon>
        <taxon>Fungi incertae sedis</taxon>
        <taxon>Microsporidia</taxon>
        <taxon>Astathelohaniidae</taxon>
        <taxon>Astathelohania</taxon>
    </lineage>
</organism>
<protein>
    <submittedName>
        <fullName evidence="6">Transcription initiation factor TFIID subunit 9</fullName>
    </submittedName>
</protein>
<dbReference type="EMBL" id="SBIQ01000015">
    <property type="protein sequence ID" value="KAF7684397.1"/>
    <property type="molecule type" value="Genomic_DNA"/>
</dbReference>
<keyword evidence="3" id="KW-0805">Transcription regulation</keyword>
<accession>A0ABQ7I1U7</accession>
<dbReference type="InterPro" id="IPR003162">
    <property type="entry name" value="TFIID-31"/>
</dbReference>
<dbReference type="Gene3D" id="1.10.20.10">
    <property type="entry name" value="Histone, subunit A"/>
    <property type="match status" value="1"/>
</dbReference>
<evidence type="ECO:0000256" key="3">
    <source>
        <dbReference type="ARBA" id="ARBA00023015"/>
    </source>
</evidence>
<sequence>MGQNDKLAPIDAKIISLILRSLGIEECEPKVIIQILEFAYKYSTGVMEDAQLYAEYCGRDRISTADIKLALQTKVGRHFVPPPPKQFMSEIANSVNSKPLMSADNENLLRVPSSKKALFNLDYELLEIDKKKK</sequence>
<evidence type="ECO:0000256" key="1">
    <source>
        <dbReference type="ARBA" id="ARBA00004123"/>
    </source>
</evidence>
<keyword evidence="7" id="KW-1185">Reference proteome</keyword>
<dbReference type="PANTHER" id="PTHR48068:SF4">
    <property type="entry name" value="TATA-BOX BINDING PROTEIN ASSOCIATED FACTOR 9"/>
    <property type="match status" value="1"/>
</dbReference>
<evidence type="ECO:0000313" key="7">
    <source>
        <dbReference type="Proteomes" id="UP001516464"/>
    </source>
</evidence>
<dbReference type="PANTHER" id="PTHR48068">
    <property type="entry name" value="TAF9 RNA POLYMERASE II, TATA BOX-BINDING PROTEIN (TBP)-ASSOCIATED FACTOR"/>
    <property type="match status" value="1"/>
</dbReference>
<keyword evidence="5" id="KW-0539">Nucleus</keyword>
<dbReference type="CDD" id="cd07979">
    <property type="entry name" value="HFD_TAF9"/>
    <property type="match status" value="1"/>
</dbReference>
<dbReference type="Proteomes" id="UP001516464">
    <property type="component" value="Unassembled WGS sequence"/>
</dbReference>